<dbReference type="GO" id="GO:0000462">
    <property type="term" value="P:maturation of SSU-rRNA from tricistronic rRNA transcript (SSU-rRNA, 5.8S rRNA, LSU-rRNA)"/>
    <property type="evidence" value="ECO:0007669"/>
    <property type="project" value="TreeGrafter"/>
</dbReference>
<evidence type="ECO:0000313" key="3">
    <source>
        <dbReference type="Proteomes" id="UP000298138"/>
    </source>
</evidence>
<feature type="compositionally biased region" description="Basic and acidic residues" evidence="1">
    <location>
        <begin position="319"/>
        <end position="336"/>
    </location>
</feature>
<evidence type="ECO:0008006" key="4">
    <source>
        <dbReference type="Google" id="ProtNLM"/>
    </source>
</evidence>
<feature type="compositionally biased region" description="Low complexity" evidence="1">
    <location>
        <begin position="125"/>
        <end position="134"/>
    </location>
</feature>
<dbReference type="GO" id="GO:0032040">
    <property type="term" value="C:small-subunit processome"/>
    <property type="evidence" value="ECO:0007669"/>
    <property type="project" value="TreeGrafter"/>
</dbReference>
<feature type="region of interest" description="Disordered" evidence="1">
    <location>
        <begin position="111"/>
        <end position="231"/>
    </location>
</feature>
<protein>
    <recommendedName>
        <fullName evidence="4">Localizes primarily to the nucleolus</fullName>
    </recommendedName>
</protein>
<feature type="compositionally biased region" description="Basic residues" evidence="1">
    <location>
        <begin position="357"/>
        <end position="370"/>
    </location>
</feature>
<dbReference type="InterPro" id="IPR007146">
    <property type="entry name" value="Sas10/Utp3/C1D"/>
</dbReference>
<dbReference type="Pfam" id="PF04000">
    <property type="entry name" value="Sas10_Utp3"/>
    <property type="match status" value="1"/>
</dbReference>
<keyword evidence="3" id="KW-1185">Reference proteome</keyword>
<feature type="region of interest" description="Disordered" evidence="1">
    <location>
        <begin position="248"/>
        <end position="370"/>
    </location>
</feature>
<dbReference type="OrthoDB" id="203440at2759"/>
<reference evidence="2 3" key="1">
    <citation type="submission" date="2019-04" db="EMBL/GenBank/DDBJ databases">
        <title>Comparative genomics and transcriptomics to analyze fruiting body development in filamentous ascomycetes.</title>
        <authorList>
            <consortium name="DOE Joint Genome Institute"/>
            <person name="Lutkenhaus R."/>
            <person name="Traeger S."/>
            <person name="Breuer J."/>
            <person name="Kuo A."/>
            <person name="Lipzen A."/>
            <person name="Pangilinan J."/>
            <person name="Dilworth D."/>
            <person name="Sandor L."/>
            <person name="Poggeler S."/>
            <person name="Barry K."/>
            <person name="Grigoriev I.V."/>
            <person name="Nowrousian M."/>
        </authorList>
    </citation>
    <scope>NUCLEOTIDE SEQUENCE [LARGE SCALE GENOMIC DNA]</scope>
    <source>
        <strain evidence="2 3">CBS 389.68</strain>
    </source>
</reference>
<feature type="compositionally biased region" description="Basic and acidic residues" evidence="1">
    <location>
        <begin position="264"/>
        <end position="277"/>
    </location>
</feature>
<dbReference type="Proteomes" id="UP000298138">
    <property type="component" value="Unassembled WGS sequence"/>
</dbReference>
<feature type="compositionally biased region" description="Basic and acidic residues" evidence="1">
    <location>
        <begin position="217"/>
        <end position="231"/>
    </location>
</feature>
<sequence>MTSTAADLPSLLETLTSTLTATTSSLPQSLTFPTPHGLSLLDSKNELLLSYLHHLSFLILLRTRSESLGSHQPAVETLIRLRALLEKGVKPLEGKLKYQIDKAVSAALAAEEAERNKNREDESDSGSSSDNDSSSSDDDDEDSISGSEDESRTKVTEKPLGIPGTKASDLAYRPNPNALLLAATNGETGKKKSSSRDDGSGLYRPPRIAATLMPEDAAAKKAQDDRPRRSRAMDEFIADEVSAAPSALPSIGSTIAGHGRSVKTARDRREEKERQDYEESNFVRLPKPSKKEIAAQRKRGMQAKENNFGGEDWTSFAGDLDKITKRAVGGDRALDRSRKRRGEDDGEGGGEGIGKKFAGRMKTLKRRRKM</sequence>
<gene>
    <name evidence="2" type="ORF">EX30DRAFT_393027</name>
</gene>
<evidence type="ECO:0000313" key="2">
    <source>
        <dbReference type="EMBL" id="TGZ85701.1"/>
    </source>
</evidence>
<organism evidence="2 3">
    <name type="scientific">Ascodesmis nigricans</name>
    <dbReference type="NCBI Taxonomy" id="341454"/>
    <lineage>
        <taxon>Eukaryota</taxon>
        <taxon>Fungi</taxon>
        <taxon>Dikarya</taxon>
        <taxon>Ascomycota</taxon>
        <taxon>Pezizomycotina</taxon>
        <taxon>Pezizomycetes</taxon>
        <taxon>Pezizales</taxon>
        <taxon>Ascodesmidaceae</taxon>
        <taxon>Ascodesmis</taxon>
    </lineage>
</organism>
<accession>A0A4S2N8L3</accession>
<dbReference type="PANTHER" id="PTHR13237">
    <property type="entry name" value="SOMETHING ABOUT SILENCING PROTEIN 10-RELATED"/>
    <property type="match status" value="1"/>
</dbReference>
<dbReference type="STRING" id="341454.A0A4S2N8L3"/>
<name>A0A4S2N8L3_9PEZI</name>
<dbReference type="InParanoid" id="A0A4S2N8L3"/>
<dbReference type="PANTHER" id="PTHR13237:SF9">
    <property type="entry name" value="NEUROGUIDIN"/>
    <property type="match status" value="1"/>
</dbReference>
<dbReference type="FunCoup" id="A0A4S2N8L3">
    <property type="interactions" value="1106"/>
</dbReference>
<proteinExistence type="predicted"/>
<dbReference type="EMBL" id="ML220112">
    <property type="protein sequence ID" value="TGZ85701.1"/>
    <property type="molecule type" value="Genomic_DNA"/>
</dbReference>
<dbReference type="AlphaFoldDB" id="A0A4S2N8L3"/>
<evidence type="ECO:0000256" key="1">
    <source>
        <dbReference type="SAM" id="MobiDB-lite"/>
    </source>
</evidence>
<feature type="compositionally biased region" description="Basic and acidic residues" evidence="1">
    <location>
        <begin position="188"/>
        <end position="199"/>
    </location>
</feature>